<comment type="subcellular location">
    <subcellularLocation>
        <location evidence="1">Cell envelope</location>
    </subcellularLocation>
</comment>
<reference evidence="4" key="1">
    <citation type="submission" date="2021-08" db="EMBL/GenBank/DDBJ databases">
        <title>Comparative analyses of Brucepasteria parasyntrophica and Teretinema zuelzerae.</title>
        <authorList>
            <person name="Song Y."/>
            <person name="Brune A."/>
        </authorList>
    </citation>
    <scope>NUCLEOTIDE SEQUENCE</scope>
    <source>
        <strain evidence="4">DSM 1903</strain>
    </source>
</reference>
<comment type="caution">
    <text evidence="4">The sequence shown here is derived from an EMBL/GenBank/DDBJ whole genome shotgun (WGS) entry which is preliminary data.</text>
</comment>
<dbReference type="InterPro" id="IPR013378">
    <property type="entry name" value="InlB-like_B-rpt"/>
</dbReference>
<dbReference type="InterPro" id="IPR013783">
    <property type="entry name" value="Ig-like_fold"/>
</dbReference>
<feature type="domain" description="Fibronectin type-III" evidence="3">
    <location>
        <begin position="154"/>
        <end position="259"/>
    </location>
</feature>
<dbReference type="GO" id="GO:0030313">
    <property type="term" value="C:cell envelope"/>
    <property type="evidence" value="ECO:0007669"/>
    <property type="project" value="UniProtKB-SubCell"/>
</dbReference>
<dbReference type="EMBL" id="JAINWA010000001">
    <property type="protein sequence ID" value="MCD1653406.1"/>
    <property type="molecule type" value="Genomic_DNA"/>
</dbReference>
<proteinExistence type="predicted"/>
<feature type="chain" id="PRO_5042014986" evidence="2">
    <location>
        <begin position="22"/>
        <end position="625"/>
    </location>
</feature>
<feature type="domain" description="Fibronectin type-III" evidence="3">
    <location>
        <begin position="536"/>
        <end position="612"/>
    </location>
</feature>
<dbReference type="AlphaFoldDB" id="A0AAE3EGQ8"/>
<evidence type="ECO:0000313" key="5">
    <source>
        <dbReference type="Proteomes" id="UP001198163"/>
    </source>
</evidence>
<name>A0AAE3EGQ8_9SPIR</name>
<dbReference type="SUPFAM" id="SSF49265">
    <property type="entry name" value="Fibronectin type III"/>
    <property type="match status" value="1"/>
</dbReference>
<dbReference type="InterPro" id="IPR036116">
    <property type="entry name" value="FN3_sf"/>
</dbReference>
<dbReference type="Gene3D" id="2.60.40.10">
    <property type="entry name" value="Immunoglobulins"/>
    <property type="match status" value="1"/>
</dbReference>
<accession>A0AAE3EGQ8</accession>
<evidence type="ECO:0000259" key="3">
    <source>
        <dbReference type="SMART" id="SM00060"/>
    </source>
</evidence>
<dbReference type="PROSITE" id="PS51257">
    <property type="entry name" value="PROKAR_LIPOPROTEIN"/>
    <property type="match status" value="1"/>
</dbReference>
<sequence>MYNIRKYIVVLLCALAGFSSSCSLPGWNSNLKDFIETGLSVVYLDTSSYRRALGDIGDDVRSGEEVTVFIRLNNPKSLDLEYTLEAGSGLIASGATAPGGTAGADNQRTTVSFTFIPSEAAEHGSIPFTLGLRSPSINRVFEPARFSVRCDSPPGIVENLVGGVTSENKASIGFTLPENYLNADIASVKITYINDSTNVSRTVTEEVSREGTGLTDVPFPALLDSDSGEYVRYFFPSDVIIGNPYTFTLALIDESGKMSEAVSPAISIMGNELYLAYDTNASGEYKNKVGTVGAVFGYNQTTVATISDAASVKYPHHVFLTWNTKADGTGTTWNPGESFVFPASNTVLYAQWLPLSTATVSLSEPEYEALNFEPAAVSAVRGETLTISAAASPAEGEVWSWRLDGAAASGGENGSFEWNTSGASLGRHTVYCSVVDGGVTYSGTLTVNIYATSSVGFDGNGNTSGAAPDAIEFAYGEAVSLTAVGGDFGKSGYEFAGWALSPEDGAEGTAAYADGDTTEALESSLTLYASWRNVAPPAVTDAAALAGDGKIALSWTEPDAADLAYIEIKYGSVTLKVGADSGTASGTGSTVIKLLESGTEYEFTLRAVDREGLASDQVVIRGTAL</sequence>
<evidence type="ECO:0000313" key="4">
    <source>
        <dbReference type="EMBL" id="MCD1653406.1"/>
    </source>
</evidence>
<gene>
    <name evidence="4" type="ORF">K7J14_01670</name>
</gene>
<dbReference type="SMART" id="SM00060">
    <property type="entry name" value="FN3"/>
    <property type="match status" value="2"/>
</dbReference>
<keyword evidence="2" id="KW-0732">Signal</keyword>
<evidence type="ECO:0000256" key="1">
    <source>
        <dbReference type="ARBA" id="ARBA00004196"/>
    </source>
</evidence>
<dbReference type="InterPro" id="IPR042229">
    <property type="entry name" value="Listeria/Bacterioides_rpt_sf"/>
</dbReference>
<protein>
    <submittedName>
        <fullName evidence="4">InlB B-repeat-containing protein</fullName>
    </submittedName>
</protein>
<dbReference type="Proteomes" id="UP001198163">
    <property type="component" value="Unassembled WGS sequence"/>
</dbReference>
<dbReference type="RefSeq" id="WP_230752360.1">
    <property type="nucleotide sequence ID" value="NZ_JAINWA010000001.1"/>
</dbReference>
<organism evidence="4 5">
    <name type="scientific">Teretinema zuelzerae</name>
    <dbReference type="NCBI Taxonomy" id="156"/>
    <lineage>
        <taxon>Bacteria</taxon>
        <taxon>Pseudomonadati</taxon>
        <taxon>Spirochaetota</taxon>
        <taxon>Spirochaetia</taxon>
        <taxon>Spirochaetales</taxon>
        <taxon>Treponemataceae</taxon>
        <taxon>Teretinema</taxon>
    </lineage>
</organism>
<feature type="signal peptide" evidence="2">
    <location>
        <begin position="1"/>
        <end position="21"/>
    </location>
</feature>
<keyword evidence="5" id="KW-1185">Reference proteome</keyword>
<evidence type="ECO:0000256" key="2">
    <source>
        <dbReference type="SAM" id="SignalP"/>
    </source>
</evidence>
<dbReference type="Gene3D" id="2.60.40.4270">
    <property type="entry name" value="Listeria-Bacteroides repeat domain"/>
    <property type="match status" value="2"/>
</dbReference>
<dbReference type="Pfam" id="PF09479">
    <property type="entry name" value="Flg_new"/>
    <property type="match status" value="2"/>
</dbReference>
<dbReference type="InterPro" id="IPR003961">
    <property type="entry name" value="FN3_dom"/>
</dbReference>